<proteinExistence type="predicted"/>
<evidence type="ECO:0000313" key="1">
    <source>
        <dbReference type="EMBL" id="RAS63437.1"/>
    </source>
</evidence>
<dbReference type="EMBL" id="QLTR01000012">
    <property type="protein sequence ID" value="RAS63437.1"/>
    <property type="molecule type" value="Genomic_DNA"/>
</dbReference>
<dbReference type="RefSeq" id="WP_112403986.1">
    <property type="nucleotide sequence ID" value="NZ_QLTR01000012.1"/>
</dbReference>
<sequence>MPDYKTQEIIKESLLSKVNDKRVVRSIHRVFDAAKSLHSNKHKVTKAAIADYIIKNFDGIPAVGTLNNDKSGYYSTIIDSFNVKQGERLLPNNATTLDSPEKLYADIVNLQKLITKKDRYIGTLKETIRINFENSNSFSTETFMKNDGASLQDGIVEDSDLKLAAQGFKVLLKHMVDAELLMVSNTDKSAIIADNETAEVILRGKQAKAVLDCLANSEED</sequence>
<gene>
    <name evidence="1" type="ORF">DET48_112119</name>
</gene>
<comment type="caution">
    <text evidence="1">The sequence shown here is derived from an EMBL/GenBank/DDBJ whole genome shotgun (WGS) entry which is preliminary data.</text>
</comment>
<dbReference type="Proteomes" id="UP000248729">
    <property type="component" value="Unassembled WGS sequence"/>
</dbReference>
<protein>
    <submittedName>
        <fullName evidence="1">Uncharacterized protein</fullName>
    </submittedName>
</protein>
<dbReference type="AlphaFoldDB" id="A0A329EJQ2"/>
<organism evidence="1 2">
    <name type="scientific">Vibrio diazotrophicus</name>
    <dbReference type="NCBI Taxonomy" id="685"/>
    <lineage>
        <taxon>Bacteria</taxon>
        <taxon>Pseudomonadati</taxon>
        <taxon>Pseudomonadota</taxon>
        <taxon>Gammaproteobacteria</taxon>
        <taxon>Vibrionales</taxon>
        <taxon>Vibrionaceae</taxon>
        <taxon>Vibrio</taxon>
    </lineage>
</organism>
<name>A0A329EJQ2_VIBDI</name>
<evidence type="ECO:0000313" key="2">
    <source>
        <dbReference type="Proteomes" id="UP000248729"/>
    </source>
</evidence>
<accession>A0A329EJQ2</accession>
<reference evidence="1 2" key="1">
    <citation type="submission" date="2018-06" db="EMBL/GenBank/DDBJ databases">
        <title>Freshwater and sediment microbial communities from various areas in North America, analyzing microbe dynamics in response to fracking.</title>
        <authorList>
            <person name="Lamendella R."/>
        </authorList>
    </citation>
    <scope>NUCLEOTIDE SEQUENCE [LARGE SCALE GENOMIC DNA]</scope>
    <source>
        <strain evidence="1 2">99A</strain>
    </source>
</reference>